<dbReference type="RefSeq" id="WP_204500362.1">
    <property type="nucleotide sequence ID" value="NZ_JAFBDR010000015.1"/>
</dbReference>
<evidence type="ECO:0000313" key="3">
    <source>
        <dbReference type="Proteomes" id="UP001296943"/>
    </source>
</evidence>
<comment type="caution">
    <text evidence="2">The sequence shown here is derived from an EMBL/GenBank/DDBJ whole genome shotgun (WGS) entry which is preliminary data.</text>
</comment>
<proteinExistence type="predicted"/>
<reference evidence="2 3" key="1">
    <citation type="submission" date="2021-01" db="EMBL/GenBank/DDBJ databases">
        <title>Genomic Encyclopedia of Type Strains, Phase IV (KMG-IV): sequencing the most valuable type-strain genomes for metagenomic binning, comparative biology and taxonomic classification.</title>
        <authorList>
            <person name="Goeker M."/>
        </authorList>
    </citation>
    <scope>NUCLEOTIDE SEQUENCE [LARGE SCALE GENOMIC DNA]</scope>
    <source>
        <strain evidence="2 3">DSM 23711</strain>
    </source>
</reference>
<feature type="domain" description="Gfo/Idh/MocA-like oxidoreductase N-terminal" evidence="1">
    <location>
        <begin position="52"/>
        <end position="147"/>
    </location>
</feature>
<keyword evidence="3" id="KW-1185">Reference proteome</keyword>
<gene>
    <name evidence="2" type="ORF">JOC48_002656</name>
</gene>
<evidence type="ECO:0000313" key="2">
    <source>
        <dbReference type="EMBL" id="MBM7572153.1"/>
    </source>
</evidence>
<sequence length="296" mass="33851">MKKIGIIGLSEGNGHPYSWSAAFNGYNVDVMKDCPYPVIPQYLSQQNFPHDAIRDAKVSHIWTQDKYLSKHIAKASYINNIVEDYKEMIGKVDAILLARDDYKNHVKMSLPFIQAGLPIFIDKPISISKKDIDQIFEHEQYNGQIFTASITSGAKEFKLSSNETNKIGKLEYIDATVMKRWDKYAIHIIEPVLNLIGEQGKIVSHDTLKTKEKTILSLHWESGLVTTFSSLGEIPTPISIRLFGEKNHKELVFLDTFYALKATLQRFIDIIQKKEDPLNKNKVYQIVDIIERGLHK</sequence>
<dbReference type="Gene3D" id="3.40.50.720">
    <property type="entry name" value="NAD(P)-binding Rossmann-like Domain"/>
    <property type="match status" value="1"/>
</dbReference>
<dbReference type="SUPFAM" id="SSF51735">
    <property type="entry name" value="NAD(P)-binding Rossmann-fold domains"/>
    <property type="match status" value="1"/>
</dbReference>
<dbReference type="EMBL" id="JAFBDR010000015">
    <property type="protein sequence ID" value="MBM7572153.1"/>
    <property type="molecule type" value="Genomic_DNA"/>
</dbReference>
<dbReference type="Proteomes" id="UP001296943">
    <property type="component" value="Unassembled WGS sequence"/>
</dbReference>
<name>A0ABS2N275_9BACI</name>
<organism evidence="2 3">
    <name type="scientific">Aquibacillus albus</name>
    <dbReference type="NCBI Taxonomy" id="1168171"/>
    <lineage>
        <taxon>Bacteria</taxon>
        <taxon>Bacillati</taxon>
        <taxon>Bacillota</taxon>
        <taxon>Bacilli</taxon>
        <taxon>Bacillales</taxon>
        <taxon>Bacillaceae</taxon>
        <taxon>Aquibacillus</taxon>
    </lineage>
</organism>
<evidence type="ECO:0000259" key="1">
    <source>
        <dbReference type="Pfam" id="PF01408"/>
    </source>
</evidence>
<dbReference type="InterPro" id="IPR036291">
    <property type="entry name" value="NAD(P)-bd_dom_sf"/>
</dbReference>
<dbReference type="Pfam" id="PF01408">
    <property type="entry name" value="GFO_IDH_MocA"/>
    <property type="match status" value="1"/>
</dbReference>
<dbReference type="InterPro" id="IPR000683">
    <property type="entry name" value="Gfo/Idh/MocA-like_OxRdtase_N"/>
</dbReference>
<accession>A0ABS2N275</accession>
<protein>
    <submittedName>
        <fullName evidence="2">Dehydrogenase</fullName>
    </submittedName>
</protein>